<feature type="region of interest" description="Disordered" evidence="1">
    <location>
        <begin position="128"/>
        <end position="171"/>
    </location>
</feature>
<evidence type="ECO:0000313" key="3">
    <source>
        <dbReference type="Proteomes" id="UP000009168"/>
    </source>
</evidence>
<sequence>MNEEINQLEQYIFAKNRKLFLDNLIKDTESYYYFSLLEAIDNQGNALTSEQEEDLKRYRKFRTASSKGIRVRYLFRQYDKAESDEAKKKVIQELNSKLFKVTGVLPNTLSQKENGLVGQQQQAFINRRISRSRSQSSINSSQCEEEEFDEDEQEQEIAFDEQDDGDNSQDEERLIQIEEGSSVIEEVQQVVSAQRQVPQDSEQQINVEEEDEEEEEQDQSNKKDYPSQFNNKKLEVDLIIKKNSLEKLLAILNLDSLIRIPVKKIKECKEYYTIQLYLQKVDVYALSCEELIEILLHYQSLVNKNKNYDQEIVQNYEKYTLEQLISIGTNLPDVTKDKEYVKNVFLKQFDLQKIKTLEGQARIDELWIIYEWSKGLKQKFQSLQDQILFEILYQGIQFDIYDHKVFIEYLNNPKEQISELNEQSQKKYKLLKKSYDSFWHNVHSFESVEYSQAKLIKKYIKKHLKSSKTYSVSPYDEYFQTNYLQKILIQVRLYEGDQNVPKVSKYLSPSEISTIYSTKEVKILKSNKKSFVQNEKVTLNVQLKNIDKLYVKIFNFVPENYYLKNLADFNEHVDLDGLSPNEEVFFDFKPENIHPCTRFVKAFDFESIQKTSKGIFIIEFFSSGIASRAIIYKGSLTFFSRNTIAGQEIVILDEEGNIQSEGRVGLWIDKEFYQAKKDGRILVPYRKDSQKQIQCILVSDKFAQLTSLTHLNENYKFSCNYIYNQESFIFGNKVQLILQPSLTINQEIADVSILKGTEISIVTITTDDVPQTTRISKKTLQNDQDIVIEFILPAKTKQVNIELNTKLDTMNGTEELKLNSTNTIYIDQHTNQLNFASFFLQNVDQYYILVLGKNGEPIPNFKVSINLQHKYFNTDNNIKLQTNEEGRIGLGKLNNVISLQVASELTKNNLTISKKWNLERNYIRGIESLPHIFQIKEGNNVEIPLLCEQNTVIDRNEFILLKIVDKNQNLQQLIANCLLNCISNETNKVEKTTKNTLLIKNLSSGLYFLRSKLNTKNFIIKVHNCKIWQHSSQTESATSSILTKNKLLLNQSSVPVEDQIRVESFKNESGKIQIQLNRQKSYQNTRVHLIAFQYFPNGLSNPYNNFCTGYDNYKIQEVNLQNTKNKYMSNRQLGDEFAYVLDRKVQTRFTGNSLEKPSLAIKRNFIQDTNTETENIQADKPLEKGFKRKLSVSDREEKEFYERDASYCNFDEAEDEECFDDDASYQECKREAPIKYKKSMAKKARGMASPSDRIYFNRYDYNCQISPIDAHLNFLKNTCLIYSNLVPNKDGLIEFEENLSKYSAVQIILRTPTHHNVSVFNLEHLLNREIETRDLRQKTNLQKGKYYSIFRNTETIMKGKQCIIDDITSTEFSIIDSLNKVFDFQIELSRFAGTFTDSTSSKSFTEEWEFLKKWDSLSTSEKNQKYNNNLSHELNFFLYLKDKPYFDSIVKNHLQNKIEFTLVDLFLLGKYEDLINKYHHIEILDRINSFEICLMIYSLKQLNQLEKAQKLIEYLQVQSKQNVSDKEIQKRYFEIILNKKQDQQAQSGKKMVIQQAAYNISNIGGGGSYQNRNKKLFGDEDDDDDDDNCSNSLVSEENEQYQCGEAGSDEDFECYQQNNDCEEEMFEQQRQFMPKMASKAKQNYKFNPITSSYKQQRQLFQQCNQALKKTGQYCERHYLNQKDDHFYGKELMSANSFWLEFAHNILETSSISNFLSCKFLECNKSHTEMVLVLSILNLPFNSPNHNQYSAQGKDQVIQAADNFLLFTKEIKETSSQLKSTIMINQRFFDPNDKYEIQGEEKFEKDAQEFIINYIYGCQVIVTNCTGGQQEIQVLTEVPEGSVPVHTIEYTKSYTQKLDSYSTKIFEFYFYFPAIGNYSIYPANVSKNGQVLCVAKDSQFQVNKELAQIKLNTLDQVLSQGTKEDILKFLKEKDWQDTNKQSNFNSTFMSIVSMCTDKEFFIKLLQILRQKNFFHFDIWKYSLLHLDHASLIEFVNSSSVRQKVQKYVSHLSCTLIKSSLNIGEWNRIYEYYPLINSRVHLLKRDSANILNSQFRRTYCHFLRYVVEKGLNNMSSIDRLVFTYYLLLQDRIEIAIEQFDKINESDITTKQGSIQYDYIKAYLDFYKGYPNFKVAREIIEKYLDYPIISWRNLFYDMANQIAEYDGEDMIGEELLNLNISGDSQLKKEDKVQNEKQQVLSLRFDDKKIIVEHKNIPKELTLTYYKIDLEVFFSKKPFLSNISEDFSYLQPSFTQIIALNDEDKNQSTPTVSKFDVPEQIQGSNVYIQAISGPFLKAGVTYFSTQLKVSLYSDDAYLKITDQSNSLLSKIYVKVFSKNKSGKIDFIKDGYTDLRGRFEYLLSSSVNINDIDKLSLFIMSDDHGSLILEAKPPKRIGQYTETVQLKSRNWAQKYETKLKNKK</sequence>
<gene>
    <name evidence="2" type="ORF">TTHERM_00444610</name>
</gene>
<feature type="compositionally biased region" description="Acidic residues" evidence="1">
    <location>
        <begin position="207"/>
        <end position="218"/>
    </location>
</feature>
<dbReference type="eggNOG" id="ENOG502QT0W">
    <property type="taxonomic scope" value="Eukaryota"/>
</dbReference>
<dbReference type="STRING" id="312017.I7M9Z0"/>
<protein>
    <submittedName>
        <fullName evidence="2">Uncharacterized protein</fullName>
    </submittedName>
</protein>
<keyword evidence="3" id="KW-1185">Reference proteome</keyword>
<feature type="compositionally biased region" description="Acidic residues" evidence="1">
    <location>
        <begin position="143"/>
        <end position="169"/>
    </location>
</feature>
<dbReference type="KEGG" id="tet:TTHERM_00444610"/>
<reference evidence="3" key="1">
    <citation type="journal article" date="2006" name="PLoS Biol.">
        <title>Macronuclear genome sequence of the ciliate Tetrahymena thermophila, a model eukaryote.</title>
        <authorList>
            <person name="Eisen J.A."/>
            <person name="Coyne R.S."/>
            <person name="Wu M."/>
            <person name="Wu D."/>
            <person name="Thiagarajan M."/>
            <person name="Wortman J.R."/>
            <person name="Badger J.H."/>
            <person name="Ren Q."/>
            <person name="Amedeo P."/>
            <person name="Jones K.M."/>
            <person name="Tallon L.J."/>
            <person name="Delcher A.L."/>
            <person name="Salzberg S.L."/>
            <person name="Silva J.C."/>
            <person name="Haas B.J."/>
            <person name="Majoros W.H."/>
            <person name="Farzad M."/>
            <person name="Carlton J.M."/>
            <person name="Smith R.K. Jr."/>
            <person name="Garg J."/>
            <person name="Pearlman R.E."/>
            <person name="Karrer K.M."/>
            <person name="Sun L."/>
            <person name="Manning G."/>
            <person name="Elde N.C."/>
            <person name="Turkewitz A.P."/>
            <person name="Asai D.J."/>
            <person name="Wilkes D.E."/>
            <person name="Wang Y."/>
            <person name="Cai H."/>
            <person name="Collins K."/>
            <person name="Stewart B.A."/>
            <person name="Lee S.R."/>
            <person name="Wilamowska K."/>
            <person name="Weinberg Z."/>
            <person name="Ruzzo W.L."/>
            <person name="Wloga D."/>
            <person name="Gaertig J."/>
            <person name="Frankel J."/>
            <person name="Tsao C.-C."/>
            <person name="Gorovsky M.A."/>
            <person name="Keeling P.J."/>
            <person name="Waller R.F."/>
            <person name="Patron N.J."/>
            <person name="Cherry J.M."/>
            <person name="Stover N.A."/>
            <person name="Krieger C.J."/>
            <person name="del Toro C."/>
            <person name="Ryder H.F."/>
            <person name="Williamson S.C."/>
            <person name="Barbeau R.A."/>
            <person name="Hamilton E.P."/>
            <person name="Orias E."/>
        </authorList>
    </citation>
    <scope>NUCLEOTIDE SEQUENCE [LARGE SCALE GENOMIC DNA]</scope>
    <source>
        <strain evidence="3">SB210</strain>
    </source>
</reference>
<proteinExistence type="predicted"/>
<accession>I7M9Z0</accession>
<evidence type="ECO:0000256" key="1">
    <source>
        <dbReference type="SAM" id="MobiDB-lite"/>
    </source>
</evidence>
<dbReference type="Proteomes" id="UP000009168">
    <property type="component" value="Unassembled WGS sequence"/>
</dbReference>
<feature type="compositionally biased region" description="Low complexity" evidence="1">
    <location>
        <begin position="132"/>
        <end position="142"/>
    </location>
</feature>
<dbReference type="InParanoid" id="I7M9Z0"/>
<feature type="region of interest" description="Disordered" evidence="1">
    <location>
        <begin position="1571"/>
        <end position="1592"/>
    </location>
</feature>
<feature type="region of interest" description="Disordered" evidence="1">
    <location>
        <begin position="194"/>
        <end position="227"/>
    </location>
</feature>
<dbReference type="GeneID" id="7826954"/>
<feature type="compositionally biased region" description="Polar residues" evidence="1">
    <location>
        <begin position="194"/>
        <end position="206"/>
    </location>
</feature>
<evidence type="ECO:0000313" key="2">
    <source>
        <dbReference type="EMBL" id="EAS03079.2"/>
    </source>
</evidence>
<dbReference type="EMBL" id="GG662504">
    <property type="protein sequence ID" value="EAS03079.2"/>
    <property type="molecule type" value="Genomic_DNA"/>
</dbReference>
<dbReference type="RefSeq" id="XP_001023324.2">
    <property type="nucleotide sequence ID" value="XM_001023324.3"/>
</dbReference>
<feature type="compositionally biased region" description="Acidic residues" evidence="1">
    <location>
        <begin position="1579"/>
        <end position="1588"/>
    </location>
</feature>
<name>I7M9Z0_TETTS</name>
<dbReference type="OrthoDB" id="17798at2759"/>
<organism evidence="2 3">
    <name type="scientific">Tetrahymena thermophila (strain SB210)</name>
    <dbReference type="NCBI Taxonomy" id="312017"/>
    <lineage>
        <taxon>Eukaryota</taxon>
        <taxon>Sar</taxon>
        <taxon>Alveolata</taxon>
        <taxon>Ciliophora</taxon>
        <taxon>Intramacronucleata</taxon>
        <taxon>Oligohymenophorea</taxon>
        <taxon>Hymenostomatida</taxon>
        <taxon>Tetrahymenina</taxon>
        <taxon>Tetrahymenidae</taxon>
        <taxon>Tetrahymena</taxon>
    </lineage>
</organism>